<comment type="caution">
    <text evidence="1">The sequence shown here is derived from an EMBL/GenBank/DDBJ whole genome shotgun (WGS) entry which is preliminary data.</text>
</comment>
<dbReference type="Proteomes" id="UP001163603">
    <property type="component" value="Chromosome 3"/>
</dbReference>
<keyword evidence="2" id="KW-1185">Reference proteome</keyword>
<reference evidence="2" key="1">
    <citation type="journal article" date="2023" name="G3 (Bethesda)">
        <title>Genome assembly and association tests identify interacting loci associated with vigor, precocity, and sex in interspecific pistachio rootstocks.</title>
        <authorList>
            <person name="Palmer W."/>
            <person name="Jacygrad E."/>
            <person name="Sagayaradj S."/>
            <person name="Cavanaugh K."/>
            <person name="Han R."/>
            <person name="Bertier L."/>
            <person name="Beede B."/>
            <person name="Kafkas S."/>
            <person name="Golino D."/>
            <person name="Preece J."/>
            <person name="Michelmore R."/>
        </authorList>
    </citation>
    <scope>NUCLEOTIDE SEQUENCE [LARGE SCALE GENOMIC DNA]</scope>
</reference>
<sequence length="55" mass="5830">MEGASAVNLQFGCLLKGVVSAKFPFRGVSVAEFCSLFCSQKACKSLLILLCSTLL</sequence>
<organism evidence="1 2">
    <name type="scientific">Pistacia integerrima</name>
    <dbReference type="NCBI Taxonomy" id="434235"/>
    <lineage>
        <taxon>Eukaryota</taxon>
        <taxon>Viridiplantae</taxon>
        <taxon>Streptophyta</taxon>
        <taxon>Embryophyta</taxon>
        <taxon>Tracheophyta</taxon>
        <taxon>Spermatophyta</taxon>
        <taxon>Magnoliopsida</taxon>
        <taxon>eudicotyledons</taxon>
        <taxon>Gunneridae</taxon>
        <taxon>Pentapetalae</taxon>
        <taxon>rosids</taxon>
        <taxon>malvids</taxon>
        <taxon>Sapindales</taxon>
        <taxon>Anacardiaceae</taxon>
        <taxon>Pistacia</taxon>
    </lineage>
</organism>
<evidence type="ECO:0000313" key="1">
    <source>
        <dbReference type="EMBL" id="KAJ0045026.1"/>
    </source>
</evidence>
<dbReference type="EMBL" id="CM047738">
    <property type="protein sequence ID" value="KAJ0045026.1"/>
    <property type="molecule type" value="Genomic_DNA"/>
</dbReference>
<name>A0ACC0Z439_9ROSI</name>
<gene>
    <name evidence="1" type="ORF">Pint_04995</name>
</gene>
<accession>A0ACC0Z439</accession>
<proteinExistence type="predicted"/>
<evidence type="ECO:0000313" key="2">
    <source>
        <dbReference type="Proteomes" id="UP001163603"/>
    </source>
</evidence>
<protein>
    <submittedName>
        <fullName evidence="1">Uncharacterized protein</fullName>
    </submittedName>
</protein>